<organism evidence="1 2">
    <name type="scientific">Mycetohabitans rhizoxinica</name>
    <dbReference type="NCBI Taxonomy" id="412963"/>
    <lineage>
        <taxon>Bacteria</taxon>
        <taxon>Pseudomonadati</taxon>
        <taxon>Pseudomonadota</taxon>
        <taxon>Betaproteobacteria</taxon>
        <taxon>Burkholderiales</taxon>
        <taxon>Burkholderiaceae</taxon>
        <taxon>Mycetohabitans</taxon>
    </lineage>
</organism>
<name>A0ABZ2PZ16_9BURK</name>
<dbReference type="EMBL" id="CP062176">
    <property type="protein sequence ID" value="WXK40375.1"/>
    <property type="molecule type" value="Genomic_DNA"/>
</dbReference>
<evidence type="ECO:0000313" key="2">
    <source>
        <dbReference type="Proteomes" id="UP001493153"/>
    </source>
</evidence>
<dbReference type="Proteomes" id="UP001493153">
    <property type="component" value="Chromosome"/>
</dbReference>
<sequence>MRELSLLVATSVAITVAPGLDHLSVLARNVLQGRAAFIALAPGLPRCAVEDAVESSVLRAKGIGDDLGLH</sequence>
<reference evidence="1 2" key="1">
    <citation type="submission" date="2020-09" db="EMBL/GenBank/DDBJ databases">
        <title>Genome sequences of Mycetohabitans spp.</title>
        <authorList>
            <person name="Carter M.E."/>
            <person name="Carpenter S.C.D."/>
            <person name="Bogdanove A.J."/>
        </authorList>
    </citation>
    <scope>NUCLEOTIDE SEQUENCE [LARGE SCALE GENOMIC DNA]</scope>
    <source>
        <strain evidence="1 2">B12</strain>
    </source>
</reference>
<protein>
    <submittedName>
        <fullName evidence="1">Uncharacterized protein</fullName>
    </submittedName>
</protein>
<proteinExistence type="predicted"/>
<accession>A0ABZ2PZ16</accession>
<gene>
    <name evidence="1" type="ORF">IHE29_14325</name>
</gene>
<keyword evidence="2" id="KW-1185">Reference proteome</keyword>
<evidence type="ECO:0000313" key="1">
    <source>
        <dbReference type="EMBL" id="WXK40375.1"/>
    </source>
</evidence>